<name>Q1DA31_MYXXD</name>
<sequence>MRVGSGGNGRTPLLGADVLQGAAVFRFENDRALIESFRPRDRRVIEMPPGITFPLFVRDYLAWTETSGARVYLIFSAPGSRKPIGIIFRRDALGGEPVTRMCEWCHSYGSAHEVCLLTTAVDNKRRVGVNLCADLRCREKMEDAADRSGRHPLEFLGKLNERMFRFAHEALGIEAQPAA</sequence>
<dbReference type="KEGG" id="mxa:MXAN_2271"/>
<dbReference type="HOGENOM" id="CLU_1683609_0_0_7"/>
<dbReference type="eggNOG" id="ENOG50346GS">
    <property type="taxonomic scope" value="Bacteria"/>
</dbReference>
<dbReference type="STRING" id="246197.MXAN_2271"/>
<organism evidence="2 3">
    <name type="scientific">Myxococcus xanthus (strain DK1622)</name>
    <dbReference type="NCBI Taxonomy" id="246197"/>
    <lineage>
        <taxon>Bacteria</taxon>
        <taxon>Pseudomonadati</taxon>
        <taxon>Myxococcota</taxon>
        <taxon>Myxococcia</taxon>
        <taxon>Myxococcales</taxon>
        <taxon>Cystobacterineae</taxon>
        <taxon>Myxococcaceae</taxon>
        <taxon>Myxococcus</taxon>
    </lineage>
</organism>
<evidence type="ECO:0000313" key="3">
    <source>
        <dbReference type="Proteomes" id="UP000002402"/>
    </source>
</evidence>
<dbReference type="EnsemblBacteria" id="ABF86720">
    <property type="protein sequence ID" value="ABF86720"/>
    <property type="gene ID" value="MXAN_2271"/>
</dbReference>
<dbReference type="EMBL" id="CP000113">
    <property type="protein sequence ID" value="ABF86720.1"/>
    <property type="molecule type" value="Genomic_DNA"/>
</dbReference>
<reference evidence="2 3" key="1">
    <citation type="journal article" date="2006" name="Proc. Natl. Acad. Sci. U.S.A.">
        <title>Evolution of sensory complexity recorded in a myxobacterial genome.</title>
        <authorList>
            <person name="Goldman B.S."/>
            <person name="Nierman W.C."/>
            <person name="Kaiser D."/>
            <person name="Slater S.C."/>
            <person name="Durkin A.S."/>
            <person name="Eisen J.A."/>
            <person name="Ronning C.M."/>
            <person name="Barbazuk W.B."/>
            <person name="Blanchard M."/>
            <person name="Field C."/>
            <person name="Halling C."/>
            <person name="Hinkle G."/>
            <person name="Iartchuk O."/>
            <person name="Kim H.S."/>
            <person name="Mackenzie C."/>
            <person name="Madupu R."/>
            <person name="Miller N."/>
            <person name="Shvartsbeyn A."/>
            <person name="Sullivan S.A."/>
            <person name="Vaudin M."/>
            <person name="Wiegand R."/>
            <person name="Kaplan H.B."/>
        </authorList>
    </citation>
    <scope>NUCLEOTIDE SEQUENCE [LARGE SCALE GENOMIC DNA]</scope>
    <source>
        <strain evidence="3">DK1622</strain>
    </source>
</reference>
<keyword evidence="3" id="KW-1185">Reference proteome</keyword>
<feature type="domain" description="Elongation factor G-binding protein C-terminal treble-clef zinc-finger" evidence="1">
    <location>
        <begin position="40"/>
        <end position="154"/>
    </location>
</feature>
<proteinExistence type="predicted"/>
<gene>
    <name evidence="2" type="ordered locus">MXAN_2271</name>
</gene>
<dbReference type="AlphaFoldDB" id="Q1DA31"/>
<dbReference type="Pfam" id="PF16571">
    <property type="entry name" value="FBP_C"/>
    <property type="match status" value="1"/>
</dbReference>
<protein>
    <recommendedName>
        <fullName evidence="1">Elongation factor G-binding protein C-terminal treble-clef zinc-finger domain-containing protein</fullName>
    </recommendedName>
</protein>
<accession>Q1DA31</accession>
<dbReference type="Proteomes" id="UP000002402">
    <property type="component" value="Chromosome"/>
</dbReference>
<dbReference type="InterPro" id="IPR032330">
    <property type="entry name" value="EF-G-binding_C"/>
</dbReference>
<evidence type="ECO:0000259" key="1">
    <source>
        <dbReference type="Pfam" id="PF16571"/>
    </source>
</evidence>
<evidence type="ECO:0000313" key="2">
    <source>
        <dbReference type="EMBL" id="ABF86720.1"/>
    </source>
</evidence>